<dbReference type="PANTHER" id="PTHR10380:SF173">
    <property type="entry name" value="CUTICULAR PROTEIN 47EF, ISOFORM C-RELATED"/>
    <property type="match status" value="1"/>
</dbReference>
<dbReference type="InterPro" id="IPR031311">
    <property type="entry name" value="CHIT_BIND_RR_consensus"/>
</dbReference>
<dbReference type="AlphaFoldDB" id="A0A026WNM4"/>
<dbReference type="GO" id="GO:0008010">
    <property type="term" value="F:structural constituent of chitin-based larval cuticle"/>
    <property type="evidence" value="ECO:0007669"/>
    <property type="project" value="TreeGrafter"/>
</dbReference>
<proteinExistence type="predicted"/>
<reference evidence="3 4" key="1">
    <citation type="journal article" date="2014" name="Curr. Biol.">
        <title>The genome of the clonal raider ant Cerapachys biroi.</title>
        <authorList>
            <person name="Oxley P.R."/>
            <person name="Ji L."/>
            <person name="Fetter-Pruneda I."/>
            <person name="McKenzie S.K."/>
            <person name="Li C."/>
            <person name="Hu H."/>
            <person name="Zhang G."/>
            <person name="Kronauer D.J."/>
        </authorList>
    </citation>
    <scope>NUCLEOTIDE SEQUENCE [LARGE SCALE GENOMIC DNA]</scope>
</reference>
<dbReference type="PANTHER" id="PTHR10380">
    <property type="entry name" value="CUTICLE PROTEIN"/>
    <property type="match status" value="1"/>
</dbReference>
<dbReference type="InterPro" id="IPR050468">
    <property type="entry name" value="Cuticle_Struct_Prot"/>
</dbReference>
<accession>A0A026WNM4</accession>
<dbReference type="OrthoDB" id="6379191at2759"/>
<evidence type="ECO:0000256" key="2">
    <source>
        <dbReference type="PROSITE-ProRule" id="PRU00497"/>
    </source>
</evidence>
<name>A0A026WNM4_OOCBI</name>
<dbReference type="Pfam" id="PF00379">
    <property type="entry name" value="Chitin_bind_4"/>
    <property type="match status" value="1"/>
</dbReference>
<dbReference type="Proteomes" id="UP000053097">
    <property type="component" value="Unassembled WGS sequence"/>
</dbReference>
<keyword evidence="1 2" id="KW-0193">Cuticle</keyword>
<dbReference type="PROSITE" id="PS51155">
    <property type="entry name" value="CHIT_BIND_RR_2"/>
    <property type="match status" value="1"/>
</dbReference>
<evidence type="ECO:0000313" key="3">
    <source>
        <dbReference type="EMBL" id="EZA57573.1"/>
    </source>
</evidence>
<evidence type="ECO:0000313" key="4">
    <source>
        <dbReference type="Proteomes" id="UP000053097"/>
    </source>
</evidence>
<dbReference type="PROSITE" id="PS00233">
    <property type="entry name" value="CHIT_BIND_RR_1"/>
    <property type="match status" value="1"/>
</dbReference>
<evidence type="ECO:0000256" key="1">
    <source>
        <dbReference type="ARBA" id="ARBA00022460"/>
    </source>
</evidence>
<sequence length="152" mass="16685">MPTFCGFRHRYDLRVEGVDKEPRGVIALLCALVAVAVAAPAGEPTQIPILRQALDGPNPDGSYNYQYETANGIQAQEEGHLNHVGTEQEALEARGSFSYTDNDGQVYQVSYVANENGFQPEGSHLPTAPPVPPLIQRALRYIAEHPEENEQQ</sequence>
<dbReference type="GO" id="GO:0062129">
    <property type="term" value="C:chitin-based extracellular matrix"/>
    <property type="evidence" value="ECO:0007669"/>
    <property type="project" value="TreeGrafter"/>
</dbReference>
<dbReference type="OMA" id="QYETANG"/>
<dbReference type="InterPro" id="IPR000618">
    <property type="entry name" value="Insect_cuticle"/>
</dbReference>
<organism evidence="3 4">
    <name type="scientific">Ooceraea biroi</name>
    <name type="common">Clonal raider ant</name>
    <name type="synonym">Cerapachys biroi</name>
    <dbReference type="NCBI Taxonomy" id="2015173"/>
    <lineage>
        <taxon>Eukaryota</taxon>
        <taxon>Metazoa</taxon>
        <taxon>Ecdysozoa</taxon>
        <taxon>Arthropoda</taxon>
        <taxon>Hexapoda</taxon>
        <taxon>Insecta</taxon>
        <taxon>Pterygota</taxon>
        <taxon>Neoptera</taxon>
        <taxon>Endopterygota</taxon>
        <taxon>Hymenoptera</taxon>
        <taxon>Apocrita</taxon>
        <taxon>Aculeata</taxon>
        <taxon>Formicoidea</taxon>
        <taxon>Formicidae</taxon>
        <taxon>Dorylinae</taxon>
        <taxon>Ooceraea</taxon>
    </lineage>
</organism>
<keyword evidence="4" id="KW-1185">Reference proteome</keyword>
<dbReference type="PRINTS" id="PR00947">
    <property type="entry name" value="CUTICLE"/>
</dbReference>
<dbReference type="STRING" id="2015173.A0A026WNM4"/>
<protein>
    <submittedName>
        <fullName evidence="3">Larval cuticle protein LCP-17</fullName>
    </submittedName>
</protein>
<dbReference type="EMBL" id="KK107144">
    <property type="protein sequence ID" value="EZA57573.1"/>
    <property type="molecule type" value="Genomic_DNA"/>
</dbReference>
<gene>
    <name evidence="3" type="ORF">X777_02113</name>
</gene>